<accession>A0A5C6AZD2</accession>
<organism evidence="2 3">
    <name type="scientific">Neorhodopirellula pilleata</name>
    <dbReference type="NCBI Taxonomy" id="2714738"/>
    <lineage>
        <taxon>Bacteria</taxon>
        <taxon>Pseudomonadati</taxon>
        <taxon>Planctomycetota</taxon>
        <taxon>Planctomycetia</taxon>
        <taxon>Pirellulales</taxon>
        <taxon>Pirellulaceae</taxon>
        <taxon>Neorhodopirellula</taxon>
    </lineage>
</organism>
<dbReference type="EMBL" id="SJPM01000001">
    <property type="protein sequence ID" value="TWU03514.1"/>
    <property type="molecule type" value="Genomic_DNA"/>
</dbReference>
<dbReference type="InterPro" id="IPR008969">
    <property type="entry name" value="CarboxyPept-like_regulatory"/>
</dbReference>
<sequence precursor="true">MKNVKAGLLIMSMLVALPVFAESPSKANLKPGQKIFVTGKVMDTDDNWLNDVNVSMRPIGGQTSTDPNGDFAVAFLWSEKLKPNKRGIIAALTFEKEGHLVKTIRITSIDFFFNSKPLVVKLEPKPIEKNIVGFTTPMNTFNAVGKESSGDAEFHVYIPASVDKVRAAFYLTRHGIGNITHPILQKFAQEQKVALVSMYGDPVQRGLTDVSLTDMHVKKLAELSGHTELVDAPILTFGHSNGTGFAACWPSQRPEQCIGWISFHPGFTEYLKFPNTENIPSMVMLGTEDKYFLRSRQDQTVQEMRQTRNAAMSTMMEAGVGHGPVDAEIVWKFVVEFCKAAIRVRLGESSELKPIMIEDGWLGANYDVEAGGRQHLKIAPYSEFQGDKSTANWLMDEQFAKAWQQYARTDHVEGK</sequence>
<dbReference type="RefSeq" id="WP_146576013.1">
    <property type="nucleotide sequence ID" value="NZ_SJPM01000001.1"/>
</dbReference>
<dbReference type="InterPro" id="IPR029058">
    <property type="entry name" value="AB_hydrolase_fold"/>
</dbReference>
<evidence type="ECO:0008006" key="4">
    <source>
        <dbReference type="Google" id="ProtNLM"/>
    </source>
</evidence>
<reference evidence="2 3" key="1">
    <citation type="submission" date="2019-02" db="EMBL/GenBank/DDBJ databases">
        <title>Deep-cultivation of Planctomycetes and their phenomic and genomic characterization uncovers novel biology.</title>
        <authorList>
            <person name="Wiegand S."/>
            <person name="Jogler M."/>
            <person name="Boedeker C."/>
            <person name="Pinto D."/>
            <person name="Vollmers J."/>
            <person name="Rivas-Marin E."/>
            <person name="Kohn T."/>
            <person name="Peeters S.H."/>
            <person name="Heuer A."/>
            <person name="Rast P."/>
            <person name="Oberbeckmann S."/>
            <person name="Bunk B."/>
            <person name="Jeske O."/>
            <person name="Meyerdierks A."/>
            <person name="Storesund J.E."/>
            <person name="Kallscheuer N."/>
            <person name="Luecker S."/>
            <person name="Lage O.M."/>
            <person name="Pohl T."/>
            <person name="Merkel B.J."/>
            <person name="Hornburger P."/>
            <person name="Mueller R.-W."/>
            <person name="Bruemmer F."/>
            <person name="Labrenz M."/>
            <person name="Spormann A.M."/>
            <person name="Op Den Camp H."/>
            <person name="Overmann J."/>
            <person name="Amann R."/>
            <person name="Jetten M.S.M."/>
            <person name="Mascher T."/>
            <person name="Medema M.H."/>
            <person name="Devos D.P."/>
            <person name="Kaster A.-K."/>
            <person name="Ovreas L."/>
            <person name="Rohde M."/>
            <person name="Galperin M.Y."/>
            <person name="Jogler C."/>
        </authorList>
    </citation>
    <scope>NUCLEOTIDE SEQUENCE [LARGE SCALE GENOMIC DNA]</scope>
    <source>
        <strain evidence="2 3">Pla100</strain>
    </source>
</reference>
<protein>
    <recommendedName>
        <fullName evidence="4">Alpha/beta hydrolase family protein</fullName>
    </recommendedName>
</protein>
<keyword evidence="3" id="KW-1185">Reference proteome</keyword>
<feature type="chain" id="PRO_5023055573" description="Alpha/beta hydrolase family protein" evidence="1">
    <location>
        <begin position="22"/>
        <end position="415"/>
    </location>
</feature>
<evidence type="ECO:0000256" key="1">
    <source>
        <dbReference type="SAM" id="SignalP"/>
    </source>
</evidence>
<feature type="signal peptide" evidence="1">
    <location>
        <begin position="1"/>
        <end position="21"/>
    </location>
</feature>
<evidence type="ECO:0000313" key="2">
    <source>
        <dbReference type="EMBL" id="TWU03514.1"/>
    </source>
</evidence>
<keyword evidence="1" id="KW-0732">Signal</keyword>
<dbReference type="SUPFAM" id="SSF49464">
    <property type="entry name" value="Carboxypeptidase regulatory domain-like"/>
    <property type="match status" value="1"/>
</dbReference>
<dbReference type="OrthoDB" id="236955at2"/>
<dbReference type="AlphaFoldDB" id="A0A5C6AZD2"/>
<dbReference type="SUPFAM" id="SSF53474">
    <property type="entry name" value="alpha/beta-Hydrolases"/>
    <property type="match status" value="1"/>
</dbReference>
<gene>
    <name evidence="2" type="ORF">Pla100_04410</name>
</gene>
<proteinExistence type="predicted"/>
<dbReference type="Gene3D" id="3.40.50.1820">
    <property type="entry name" value="alpha/beta hydrolase"/>
    <property type="match status" value="1"/>
</dbReference>
<name>A0A5C6AZD2_9BACT</name>
<comment type="caution">
    <text evidence="2">The sequence shown here is derived from an EMBL/GenBank/DDBJ whole genome shotgun (WGS) entry which is preliminary data.</text>
</comment>
<dbReference type="Proteomes" id="UP000316213">
    <property type="component" value="Unassembled WGS sequence"/>
</dbReference>
<evidence type="ECO:0000313" key="3">
    <source>
        <dbReference type="Proteomes" id="UP000316213"/>
    </source>
</evidence>